<sequence>MAPALDIPLPCDDVIWHASSAAEGHAVMHTPSTYGVSLAQVYGVRMQDTFTVLATPWSSNSSAAQLPLTPFGLFILIHMILHYVSAGAEFNFRTQTILNNWLKIWLETRRRT</sequence>
<proteinExistence type="predicted"/>
<accession>A0AAD6YXX8</accession>
<keyword evidence="3" id="KW-1185">Reference proteome</keyword>
<feature type="transmembrane region" description="Helical" evidence="1">
    <location>
        <begin position="66"/>
        <end position="84"/>
    </location>
</feature>
<evidence type="ECO:0000313" key="3">
    <source>
        <dbReference type="Proteomes" id="UP001218218"/>
    </source>
</evidence>
<evidence type="ECO:0000313" key="2">
    <source>
        <dbReference type="EMBL" id="KAJ7301485.1"/>
    </source>
</evidence>
<comment type="caution">
    <text evidence="2">The sequence shown here is derived from an EMBL/GenBank/DDBJ whole genome shotgun (WGS) entry which is preliminary data.</text>
</comment>
<keyword evidence="1" id="KW-1133">Transmembrane helix</keyword>
<evidence type="ECO:0000256" key="1">
    <source>
        <dbReference type="SAM" id="Phobius"/>
    </source>
</evidence>
<organism evidence="2 3">
    <name type="scientific">Mycena albidolilacea</name>
    <dbReference type="NCBI Taxonomy" id="1033008"/>
    <lineage>
        <taxon>Eukaryota</taxon>
        <taxon>Fungi</taxon>
        <taxon>Dikarya</taxon>
        <taxon>Basidiomycota</taxon>
        <taxon>Agaricomycotina</taxon>
        <taxon>Agaricomycetes</taxon>
        <taxon>Agaricomycetidae</taxon>
        <taxon>Agaricales</taxon>
        <taxon>Marasmiineae</taxon>
        <taxon>Mycenaceae</taxon>
        <taxon>Mycena</taxon>
    </lineage>
</organism>
<protein>
    <submittedName>
        <fullName evidence="2">Uncharacterized protein</fullName>
    </submittedName>
</protein>
<dbReference type="EMBL" id="JARIHO010000134">
    <property type="protein sequence ID" value="KAJ7301485.1"/>
    <property type="molecule type" value="Genomic_DNA"/>
</dbReference>
<name>A0AAD6YXX8_9AGAR</name>
<dbReference type="AlphaFoldDB" id="A0AAD6YXX8"/>
<keyword evidence="1" id="KW-0472">Membrane</keyword>
<gene>
    <name evidence="2" type="ORF">DFH08DRAFT_978725</name>
</gene>
<keyword evidence="1" id="KW-0812">Transmembrane</keyword>
<reference evidence="2" key="1">
    <citation type="submission" date="2023-03" db="EMBL/GenBank/DDBJ databases">
        <title>Massive genome expansion in bonnet fungi (Mycena s.s.) driven by repeated elements and novel gene families across ecological guilds.</title>
        <authorList>
            <consortium name="Lawrence Berkeley National Laboratory"/>
            <person name="Harder C.B."/>
            <person name="Miyauchi S."/>
            <person name="Viragh M."/>
            <person name="Kuo A."/>
            <person name="Thoen E."/>
            <person name="Andreopoulos B."/>
            <person name="Lu D."/>
            <person name="Skrede I."/>
            <person name="Drula E."/>
            <person name="Henrissat B."/>
            <person name="Morin E."/>
            <person name="Kohler A."/>
            <person name="Barry K."/>
            <person name="LaButti K."/>
            <person name="Morin E."/>
            <person name="Salamov A."/>
            <person name="Lipzen A."/>
            <person name="Mereny Z."/>
            <person name="Hegedus B."/>
            <person name="Baldrian P."/>
            <person name="Stursova M."/>
            <person name="Weitz H."/>
            <person name="Taylor A."/>
            <person name="Grigoriev I.V."/>
            <person name="Nagy L.G."/>
            <person name="Martin F."/>
            <person name="Kauserud H."/>
        </authorList>
    </citation>
    <scope>NUCLEOTIDE SEQUENCE</scope>
    <source>
        <strain evidence="2">CBHHK002</strain>
    </source>
</reference>
<dbReference type="Proteomes" id="UP001218218">
    <property type="component" value="Unassembled WGS sequence"/>
</dbReference>